<name>A0A9R1C8R0_9BACT</name>
<dbReference type="InterPro" id="IPR013783">
    <property type="entry name" value="Ig-like_fold"/>
</dbReference>
<dbReference type="PROSITE" id="PS50853">
    <property type="entry name" value="FN3"/>
    <property type="match status" value="1"/>
</dbReference>
<organism evidence="2 3">
    <name type="scientific">Prevotella lacticifex</name>
    <dbReference type="NCBI Taxonomy" id="2854755"/>
    <lineage>
        <taxon>Bacteria</taxon>
        <taxon>Pseudomonadati</taxon>
        <taxon>Bacteroidota</taxon>
        <taxon>Bacteroidia</taxon>
        <taxon>Bacteroidales</taxon>
        <taxon>Prevotellaceae</taxon>
        <taxon>Prevotella</taxon>
    </lineage>
</organism>
<comment type="caution">
    <text evidence="2">The sequence shown here is derived from an EMBL/GenBank/DDBJ whole genome shotgun (WGS) entry which is preliminary data.</text>
</comment>
<dbReference type="Proteomes" id="UP000825483">
    <property type="component" value="Unassembled WGS sequence"/>
</dbReference>
<accession>A0A9R1C8R0</accession>
<dbReference type="Gene3D" id="2.60.120.260">
    <property type="entry name" value="Galactose-binding domain-like"/>
    <property type="match status" value="1"/>
</dbReference>
<dbReference type="InterPro" id="IPR036116">
    <property type="entry name" value="FN3_sf"/>
</dbReference>
<evidence type="ECO:0000313" key="3">
    <source>
        <dbReference type="Proteomes" id="UP000825483"/>
    </source>
</evidence>
<gene>
    <name evidence="2" type="ORF">PRLR5076_09420</name>
</gene>
<dbReference type="CDD" id="cd00063">
    <property type="entry name" value="FN3"/>
    <property type="match status" value="1"/>
</dbReference>
<dbReference type="SUPFAM" id="SSF49265">
    <property type="entry name" value="Fibronectin type III"/>
    <property type="match status" value="1"/>
</dbReference>
<protein>
    <recommendedName>
        <fullName evidence="1">Fibronectin type-III domain-containing protein</fullName>
    </recommendedName>
</protein>
<reference evidence="2" key="1">
    <citation type="journal article" date="2022" name="Int. J. Syst. Evol. Microbiol.">
        <title>Prevotella lacticifex sp. nov., isolated from the rumen of cows.</title>
        <authorList>
            <person name="Shinkai T."/>
            <person name="Ikeyama N."/>
            <person name="Kumagai M."/>
            <person name="Ohmori H."/>
            <person name="Sakamoto M."/>
            <person name="Ohkuma M."/>
            <person name="Mitsumori M."/>
        </authorList>
    </citation>
    <scope>NUCLEOTIDE SEQUENCE</scope>
    <source>
        <strain evidence="2">R5076</strain>
    </source>
</reference>
<proteinExistence type="predicted"/>
<dbReference type="InterPro" id="IPR003961">
    <property type="entry name" value="FN3_dom"/>
</dbReference>
<dbReference type="InterPro" id="IPR008979">
    <property type="entry name" value="Galactose-bd-like_sf"/>
</dbReference>
<keyword evidence="3" id="KW-1185">Reference proteome</keyword>
<sequence>MAGTGQATAQQLTKRVVKTTATEQHMDFAKAKTTMKNVMRVQNPLAYGDSTTVLYEDFSNMYEGSIGNPDTSVELTSDTVSSYPFWINMIPVYTHVPGWGGHNIYPAGEVVSTADNDGGNLNTPMLDCSKQQGVVFLEFKARTDDGVADQPIIVEAAETYNMSPTWDMLGSGTVTVTPEWQTYTVSFYGAGNYTLFNIVRQQMSQDDEVHRVYIDDVRVYTIKPHIKMPTAMPYTDYKGSSFVAHWTKVDGATGYKLNVYSKEMSDDGTQTTKDYLKQDMDVSDTLATVSGTTSGQTYYYTVRAVNAEGQESFESPEYEVFDLEAPVLEKSTIEDTTYVAKWSDVPTAERYNYWAYFTRTADSDGEFTLTNESFDGLQMKDGSEVTWSFDDPTYYSYDDYFITPSSQAGWDAKNGIPYPGCVCVDGWQYIFNHKDAGLVSPDLDLSKDGGKVKVKVQLRGDKGDVWYNDGTKETRYTRCAVALFNWDDNIGDYRQAELQYTDSISPEAFGDYTINLTKGSARSKIGIYAVWAPAHLYMKNLVVSQNYKAGETFVDPFVYGRWLETTDDSITVPAKAYGCPITHKVSAVKTNPSTYQIKESRFSDTEEVGIVSGIESVGLSRASVLVENGKLMVNGNGPVSVYTIDGKMVYNGRTVDGTMALPLKSGAYIVKTKDNTVKVVF</sequence>
<evidence type="ECO:0000259" key="1">
    <source>
        <dbReference type="PROSITE" id="PS50853"/>
    </source>
</evidence>
<feature type="domain" description="Fibronectin type-III" evidence="1">
    <location>
        <begin position="228"/>
        <end position="326"/>
    </location>
</feature>
<dbReference type="AlphaFoldDB" id="A0A9R1C8R0"/>
<dbReference type="SUPFAM" id="SSF49785">
    <property type="entry name" value="Galactose-binding domain-like"/>
    <property type="match status" value="1"/>
</dbReference>
<dbReference type="GeneID" id="72468991"/>
<evidence type="ECO:0000313" key="2">
    <source>
        <dbReference type="EMBL" id="GJG58091.1"/>
    </source>
</evidence>
<dbReference type="Gene3D" id="2.60.40.10">
    <property type="entry name" value="Immunoglobulins"/>
    <property type="match status" value="1"/>
</dbReference>
<dbReference type="EMBL" id="BPUB01000001">
    <property type="protein sequence ID" value="GJG58091.1"/>
    <property type="molecule type" value="Genomic_DNA"/>
</dbReference>
<dbReference type="RefSeq" id="WP_223930241.1">
    <property type="nucleotide sequence ID" value="NZ_BPTU01000005.1"/>
</dbReference>